<sequence>MSEPKQLISDLLTLDSQQFLVAMKLLFSGRKEQTPLMDIDFDLIKAALMQSPGGNRSLFWIAKERCWSELNAPDCVELLGGAMRLSSGEFVHEELITDLPRDLQDDTFRNITAIFKDLYDKFSVSTQRAIYKWIILGLQKSTKSNAEGFDSWVTAESLRFLGRYIVHLPVYNIKTIPLSEIRMFISYDNATKQLDSVYDIKHATAKAFLGRINGSGFDMGNTSIVYRLGLLVCFYNNVHQLGASDARNLLHQLIKCNQLRGSQSDVQKLKSQLLEIVMKNQTLNETLGSVSDAVVGLTPSQLESLSPQAVQGSIAVLQQVLGWTRSQTIILAHKYVGSSKVLSFSNISQLGSLISGVDTNLFYSVSTEELGKALESTLSQYASDLNPAQQHAIVSQMITAPELWTVMKQIPSVLFAEVSLSTLLGLQSIETSTVGEKQLTRSQAFFLYDSLSRRMSTTDLISTGQLIKGISCDQIHEMDSKAFTTNFTLFEKNFHLLSPFQMNCLAWKYWEVLNTTNTSIPPILVSMLPVAYVDNMPSSSCKSFLASLGRIHLDLLVLYAEKQEAIIRKVLQCLTDGIQDEYDVDMLGRLICHLPPETIRTKISPTALTATLRQFKTCRDLSQEQKAAVKSKLAELYGNCTYWTAELTQDLGPLVTLLSKDEITAIANKFPDELLPLAVKVAGGSIPEEFLSALFDAVRGSGVRDQAVDKGPDCDAVRAPTADDIRKLSEANSYWSAPELQCMSDDTFTRTVELLGSVEGYNMSQLRALKNKAKRVWGPLSIWKSYHVISLGAIGLALTESEIKELNLSSIDTLTALSQQSTWTAGQMNSLLTRFLEVSGLSLGALKGSDLAGLGIILCGADPSQIQLISSAAYSATTARIGTLPCPVDVLQELKKKAESVFGEVGNWNSSVLQEVGTIAAGLSKEELKAIGKDLMPYFQPQAIAAIPPENFKEFSVEQLQSLGPENAVAVTPLQIAELNWEQIQSLHASLDGLRESYASWGSSGSSTVNTGASLHHRARLWLWVLCVAGSWIIPRREL</sequence>
<dbReference type="AlphaFoldDB" id="A0AAD8D3G3"/>
<evidence type="ECO:0000313" key="4">
    <source>
        <dbReference type="Proteomes" id="UP001230051"/>
    </source>
</evidence>
<reference evidence="3" key="1">
    <citation type="submission" date="2022-02" db="EMBL/GenBank/DDBJ databases">
        <title>Atlantic sturgeon de novo genome assembly.</title>
        <authorList>
            <person name="Stock M."/>
            <person name="Klopp C."/>
            <person name="Guiguen Y."/>
            <person name="Cabau C."/>
            <person name="Parinello H."/>
            <person name="Santidrian Yebra-Pimentel E."/>
            <person name="Kuhl H."/>
            <person name="Dirks R.P."/>
            <person name="Guessner J."/>
            <person name="Wuertz S."/>
            <person name="Du K."/>
            <person name="Schartl M."/>
        </authorList>
    </citation>
    <scope>NUCLEOTIDE SEQUENCE</scope>
    <source>
        <strain evidence="3">STURGEONOMICS-FGT-2020</strain>
        <tissue evidence="3">Whole blood</tissue>
    </source>
</reference>
<keyword evidence="4" id="KW-1185">Reference proteome</keyword>
<evidence type="ECO:0000256" key="2">
    <source>
        <dbReference type="ARBA" id="ARBA00023180"/>
    </source>
</evidence>
<keyword evidence="1" id="KW-0732">Signal</keyword>
<dbReference type="PANTHER" id="PTHR23412">
    <property type="entry name" value="STEREOCILIN RELATED"/>
    <property type="match status" value="1"/>
</dbReference>
<dbReference type="GO" id="GO:0007160">
    <property type="term" value="P:cell-matrix adhesion"/>
    <property type="evidence" value="ECO:0007669"/>
    <property type="project" value="TreeGrafter"/>
</dbReference>
<evidence type="ECO:0000256" key="1">
    <source>
        <dbReference type="ARBA" id="ARBA00022729"/>
    </source>
</evidence>
<gene>
    <name evidence="3" type="primary">OTOA</name>
    <name evidence="3" type="ORF">AOXY_G17826</name>
</gene>
<dbReference type="Proteomes" id="UP001230051">
    <property type="component" value="Unassembled WGS sequence"/>
</dbReference>
<comment type="caution">
    <text evidence="3">The sequence shown here is derived from an EMBL/GenBank/DDBJ whole genome shotgun (WGS) entry which is preliminary data.</text>
</comment>
<keyword evidence="2" id="KW-0325">Glycoprotein</keyword>
<proteinExistence type="predicted"/>
<name>A0AAD8D3G3_ACIOX</name>
<dbReference type="GO" id="GO:0009986">
    <property type="term" value="C:cell surface"/>
    <property type="evidence" value="ECO:0007669"/>
    <property type="project" value="TreeGrafter"/>
</dbReference>
<dbReference type="EMBL" id="JAGXEW010000016">
    <property type="protein sequence ID" value="KAK1162854.1"/>
    <property type="molecule type" value="Genomic_DNA"/>
</dbReference>
<dbReference type="PANTHER" id="PTHR23412:SF18">
    <property type="entry name" value="OTOANCORIN"/>
    <property type="match status" value="1"/>
</dbReference>
<accession>A0AAD8D3G3</accession>
<organism evidence="3 4">
    <name type="scientific">Acipenser oxyrinchus oxyrinchus</name>
    <dbReference type="NCBI Taxonomy" id="40147"/>
    <lineage>
        <taxon>Eukaryota</taxon>
        <taxon>Metazoa</taxon>
        <taxon>Chordata</taxon>
        <taxon>Craniata</taxon>
        <taxon>Vertebrata</taxon>
        <taxon>Euteleostomi</taxon>
        <taxon>Actinopterygii</taxon>
        <taxon>Chondrostei</taxon>
        <taxon>Acipenseriformes</taxon>
        <taxon>Acipenseridae</taxon>
        <taxon>Acipenser</taxon>
    </lineage>
</organism>
<dbReference type="InterPro" id="IPR026664">
    <property type="entry name" value="Stereocilin-rel"/>
</dbReference>
<evidence type="ECO:0000313" key="3">
    <source>
        <dbReference type="EMBL" id="KAK1162854.1"/>
    </source>
</evidence>
<protein>
    <submittedName>
        <fullName evidence="3">Otoancorin-like</fullName>
    </submittedName>
</protein>